<dbReference type="EMBL" id="CP012033">
    <property type="protein sequence ID" value="AKP63938.1"/>
    <property type="molecule type" value="Genomic_DNA"/>
</dbReference>
<feature type="chain" id="PRO_5042210677" description="WxL domain-containing protein" evidence="1">
    <location>
        <begin position="28"/>
        <end position="759"/>
    </location>
</feature>
<gene>
    <name evidence="2" type="ORF">ABN16_02295</name>
</gene>
<proteinExistence type="predicted"/>
<dbReference type="Proteomes" id="UP000036000">
    <property type="component" value="Chromosome"/>
</dbReference>
<dbReference type="InterPro" id="IPR013320">
    <property type="entry name" value="ConA-like_dom_sf"/>
</dbReference>
<feature type="signal peptide" evidence="1">
    <location>
        <begin position="1"/>
        <end position="27"/>
    </location>
</feature>
<keyword evidence="1" id="KW-0732">Signal</keyword>
<dbReference type="SUPFAM" id="SSF49899">
    <property type="entry name" value="Concanavalin A-like lectins/glucanases"/>
    <property type="match status" value="1"/>
</dbReference>
<reference evidence="2 3" key="1">
    <citation type="submission" date="2015-07" db="EMBL/GenBank/DDBJ databases">
        <title>Lactobacillus korensis/26-25/ whole genome sequencing.</title>
        <authorList>
            <person name="Kim M.K."/>
            <person name="Im W.-T."/>
            <person name="Srinivasan S."/>
            <person name="Lee J.-J."/>
        </authorList>
    </citation>
    <scope>NUCLEOTIDE SEQUENCE [LARGE SCALE GENOMIC DNA]</scope>
    <source>
        <strain evidence="2 3">26-25</strain>
    </source>
</reference>
<dbReference type="RefSeq" id="WP_048732582.1">
    <property type="nucleotide sequence ID" value="NZ_CP012033.1"/>
</dbReference>
<dbReference type="KEGG" id="lko:ABN16_02295"/>
<keyword evidence="3" id="KW-1185">Reference proteome</keyword>
<evidence type="ECO:0000256" key="1">
    <source>
        <dbReference type="SAM" id="SignalP"/>
    </source>
</evidence>
<protein>
    <recommendedName>
        <fullName evidence="4">WxL domain-containing protein</fullName>
    </recommendedName>
</protein>
<accession>A0AAC8UU48</accession>
<dbReference type="Gene3D" id="2.60.120.200">
    <property type="match status" value="1"/>
</dbReference>
<organism evidence="2 3">
    <name type="scientific">Levilactobacillus koreensis</name>
    <dbReference type="NCBI Taxonomy" id="637971"/>
    <lineage>
        <taxon>Bacteria</taxon>
        <taxon>Bacillati</taxon>
        <taxon>Bacillota</taxon>
        <taxon>Bacilli</taxon>
        <taxon>Lactobacillales</taxon>
        <taxon>Lactobacillaceae</taxon>
        <taxon>Levilactobacillus</taxon>
    </lineage>
</organism>
<sequence>MKRGRLILTLIGALAIFGMGHPVVSHAADTTPPTPEQDLANALASMPQGLPINGYFMTPTFTSSTTNNSATVTPASANGTQAVQLTSNTNQLGTIWAKKDQFYFDLTKKQKASMWMYFGNGPLGHMGDGMAFVIQNAGYQATAVDKNGVPQGQETLGVWGLPDSFGLSEAADVIKPVGAQAIQKSWALEFDTFPNGASYTSASDAKGFSTFDAGTKVAGGGNDTAVNQHQHIAAAYPANQSLGGTYYARPASDNSSVYYVKMNHQGIIVGAGNWLTNGSWHHLTVQYTPPADSSTTKGNVTYTINDKDPSTGTELQNAQSNNYELDTTKVDDGSGHAYWGFTGSTGQYGENNLVVFEQIPGLVDADASVSLANETANMEGPIDVNTPVMGGNRLRLDYNLTYNAGRSDWTPKAQINLPSGFVPNSAVVTFADGTTQTVDLGVAQTGQQLNFTLAHALNTTDSTADITIRGRQANPTSNSAVINTTTSKFVDNQGIATADTTPYTVFQATTTFRIGWASGENYDSVTTAKDKDVTVNGKFMLSGSPITANGFTLQGSVNGTPIKDQVIPSSDVSGNTTSGFNGTFSYTVPASSLNAGMNTLMLYVTSFDGYTTDSLVSDIDVSGPLQFGNVDDSVSYTADLTGSHMLVPRDGPWTIDVNDQRGTGSSWALMAKMAQPLQATNVPATTMNLVYKSSSDATPVILGSDAARIAARTTTSNDDTFNATQQWDNDTGLLLDVSGGATAGTYTGQIEWSLENAPS</sequence>
<evidence type="ECO:0000313" key="2">
    <source>
        <dbReference type="EMBL" id="AKP63938.1"/>
    </source>
</evidence>
<evidence type="ECO:0000313" key="3">
    <source>
        <dbReference type="Proteomes" id="UP000036000"/>
    </source>
</evidence>
<dbReference type="AlphaFoldDB" id="A0AAC8UU48"/>
<name>A0AAC8UU48_9LACO</name>
<evidence type="ECO:0008006" key="4">
    <source>
        <dbReference type="Google" id="ProtNLM"/>
    </source>
</evidence>